<dbReference type="InterPro" id="IPR027417">
    <property type="entry name" value="P-loop_NTPase"/>
</dbReference>
<sequence>MEGVRELDMQSQTIIHMRDKLTSITNVKVSDGIMGDSMRERVKEFTFDHSYWSACREDSHYVAQKQVFMDLGLDVVDSAYRGYNACVFAYGQTGSGKTYTMMGNPELFDKMSDANTTYRTEVSYLEIYNEKVRDLLKTKKQQHTLRVREHPKDGPYVEGLSKHIVMNFSDIKELMDKGNASRTTAATNMNDVSSRSHAIFTVLFTQAKFSKDAPSEMHSKIHLVDLAGSERADQSGATGQRLKEGGSINKSLVTLGNVISALADMSEREHARRSVFIPYRDSVLTWLLKDSLGGNSKTIMVAAISPASCNYAESLSTLRYANRAKNIINKPTVNEDSNVKLIRELREEIARLRTLLGGHIDNIVTPKVQEKLHENEARVKVLTDEWTGKWKEMANILKEERNLELRKSGLGVVLDSELPHLIGIDDDILSTGIMLYHLKDCHTTIGTTDAPKQQDIVLSGVDMEPEHCIIEHNNGDVTLVPLGTAACTVNGIAVSGPTKLNQGAVILLGKTNMFRFNHPAEAAKLRAEFKTTRTLSMSRASLLSQSMSDLYRSTENLTLMTTGWEMEENHKELLVALDDKRRQVEEMEERLRRTEVDRLQEQGAAELELDERRRMLERLQHEAEMMKAEAQQVGSRSPGAGSSMVCCQDTRWAVVHSSSQVVSFCDRSPPGGSAD</sequence>
<dbReference type="FunFam" id="2.60.200.20:FF:000005">
    <property type="entry name" value="Kinesin family member 16B"/>
    <property type="match status" value="1"/>
</dbReference>
<name>A0AAD9L185_RIDPI</name>
<dbReference type="InterPro" id="IPR008984">
    <property type="entry name" value="SMAD_FHA_dom_sf"/>
</dbReference>
<evidence type="ECO:0000256" key="4">
    <source>
        <dbReference type="ARBA" id="ARBA00022741"/>
    </source>
</evidence>
<keyword evidence="4 9" id="KW-0547">Nucleotide-binding</keyword>
<comment type="caution">
    <text evidence="13">The sequence shown here is derived from an EMBL/GenBank/DDBJ whole genome shotgun (WGS) entry which is preliminary data.</text>
</comment>
<dbReference type="EMBL" id="JAODUO010000430">
    <property type="protein sequence ID" value="KAK2180705.1"/>
    <property type="molecule type" value="Genomic_DNA"/>
</dbReference>
<evidence type="ECO:0000256" key="7">
    <source>
        <dbReference type="ARBA" id="ARBA00023175"/>
    </source>
</evidence>
<dbReference type="PANTHER" id="PTHR47117">
    <property type="entry name" value="STAR-RELATED LIPID TRANSFER PROTEIN 9"/>
    <property type="match status" value="1"/>
</dbReference>
<keyword evidence="5 9" id="KW-0067">ATP-binding</keyword>
<dbReference type="CDD" id="cd22708">
    <property type="entry name" value="FHA_KIF16"/>
    <property type="match status" value="1"/>
</dbReference>
<dbReference type="Gene3D" id="3.40.850.10">
    <property type="entry name" value="Kinesin motor domain"/>
    <property type="match status" value="1"/>
</dbReference>
<proteinExistence type="inferred from homology"/>
<keyword evidence="3" id="KW-0597">Phosphoprotein</keyword>
<dbReference type="PROSITE" id="PS50067">
    <property type="entry name" value="KINESIN_MOTOR_2"/>
    <property type="match status" value="1"/>
</dbReference>
<dbReference type="AlphaFoldDB" id="A0AAD9L185"/>
<protein>
    <recommendedName>
        <fullName evidence="10">Kinesin-like protein</fullName>
    </recommendedName>
</protein>
<dbReference type="PRINTS" id="PR00380">
    <property type="entry name" value="KINESINHEAVY"/>
</dbReference>
<dbReference type="InterPro" id="IPR036961">
    <property type="entry name" value="Kinesin_motor_dom_sf"/>
</dbReference>
<evidence type="ECO:0000313" key="13">
    <source>
        <dbReference type="EMBL" id="KAK2180705.1"/>
    </source>
</evidence>
<dbReference type="InterPro" id="IPR001752">
    <property type="entry name" value="Kinesin_motor_dom"/>
</dbReference>
<dbReference type="SMART" id="SM00129">
    <property type="entry name" value="KISc"/>
    <property type="match status" value="1"/>
</dbReference>
<dbReference type="GO" id="GO:0008017">
    <property type="term" value="F:microtubule binding"/>
    <property type="evidence" value="ECO:0007669"/>
    <property type="project" value="InterPro"/>
</dbReference>
<evidence type="ECO:0000313" key="14">
    <source>
        <dbReference type="Proteomes" id="UP001209878"/>
    </source>
</evidence>
<evidence type="ECO:0000256" key="9">
    <source>
        <dbReference type="PROSITE-ProRule" id="PRU00283"/>
    </source>
</evidence>
<dbReference type="Pfam" id="PF00225">
    <property type="entry name" value="Kinesin"/>
    <property type="match status" value="1"/>
</dbReference>
<dbReference type="InterPro" id="IPR000253">
    <property type="entry name" value="FHA_dom"/>
</dbReference>
<keyword evidence="2" id="KW-0963">Cytoplasm</keyword>
<organism evidence="13 14">
    <name type="scientific">Ridgeia piscesae</name>
    <name type="common">Tubeworm</name>
    <dbReference type="NCBI Taxonomy" id="27915"/>
    <lineage>
        <taxon>Eukaryota</taxon>
        <taxon>Metazoa</taxon>
        <taxon>Spiralia</taxon>
        <taxon>Lophotrochozoa</taxon>
        <taxon>Annelida</taxon>
        <taxon>Polychaeta</taxon>
        <taxon>Sedentaria</taxon>
        <taxon>Canalipalpata</taxon>
        <taxon>Sabellida</taxon>
        <taxon>Siboglinidae</taxon>
        <taxon>Ridgeia</taxon>
    </lineage>
</organism>
<gene>
    <name evidence="13" type="ORF">NP493_430g01016</name>
</gene>
<dbReference type="Proteomes" id="UP001209878">
    <property type="component" value="Unassembled WGS sequence"/>
</dbReference>
<evidence type="ECO:0000256" key="8">
    <source>
        <dbReference type="ARBA" id="ARBA00023212"/>
    </source>
</evidence>
<feature type="binding site" evidence="9">
    <location>
        <begin position="91"/>
        <end position="98"/>
    </location>
    <ligand>
        <name>ATP</name>
        <dbReference type="ChEBI" id="CHEBI:30616"/>
    </ligand>
</feature>
<dbReference type="PANTHER" id="PTHR47117:SF6">
    <property type="entry name" value="KINESIN-LIKE PROTEIN KIF16B"/>
    <property type="match status" value="1"/>
</dbReference>
<dbReference type="GO" id="GO:0005874">
    <property type="term" value="C:microtubule"/>
    <property type="evidence" value="ECO:0007669"/>
    <property type="project" value="UniProtKB-KW"/>
</dbReference>
<feature type="domain" description="Kinesin motor" evidence="12">
    <location>
        <begin position="1"/>
        <end position="327"/>
    </location>
</feature>
<dbReference type="Pfam" id="PF00498">
    <property type="entry name" value="FHA"/>
    <property type="match status" value="1"/>
</dbReference>
<keyword evidence="14" id="KW-1185">Reference proteome</keyword>
<dbReference type="SUPFAM" id="SSF52540">
    <property type="entry name" value="P-loop containing nucleoside triphosphate hydrolases"/>
    <property type="match status" value="1"/>
</dbReference>
<feature type="coiled-coil region" evidence="11">
    <location>
        <begin position="570"/>
        <end position="636"/>
    </location>
</feature>
<evidence type="ECO:0000256" key="5">
    <source>
        <dbReference type="ARBA" id="ARBA00022840"/>
    </source>
</evidence>
<keyword evidence="6 11" id="KW-0175">Coiled coil</keyword>
<keyword evidence="10" id="KW-0493">Microtubule</keyword>
<dbReference type="FunFam" id="3.40.850.10:FF:000021">
    <property type="entry name" value="kinesin-like protein KIF16B isoform X1"/>
    <property type="match status" value="1"/>
</dbReference>
<keyword evidence="7 9" id="KW-0505">Motor protein</keyword>
<comment type="subcellular location">
    <subcellularLocation>
        <location evidence="1">Cytoplasm</location>
        <location evidence="1">Cytoskeleton</location>
    </subcellularLocation>
</comment>
<dbReference type="GO" id="GO:0007018">
    <property type="term" value="P:microtubule-based movement"/>
    <property type="evidence" value="ECO:0007669"/>
    <property type="project" value="InterPro"/>
</dbReference>
<evidence type="ECO:0000256" key="2">
    <source>
        <dbReference type="ARBA" id="ARBA00022490"/>
    </source>
</evidence>
<dbReference type="GO" id="GO:0003777">
    <property type="term" value="F:microtubule motor activity"/>
    <property type="evidence" value="ECO:0007669"/>
    <property type="project" value="InterPro"/>
</dbReference>
<dbReference type="GO" id="GO:0005524">
    <property type="term" value="F:ATP binding"/>
    <property type="evidence" value="ECO:0007669"/>
    <property type="project" value="UniProtKB-UniRule"/>
</dbReference>
<accession>A0AAD9L185</accession>
<evidence type="ECO:0000256" key="10">
    <source>
        <dbReference type="RuleBase" id="RU000394"/>
    </source>
</evidence>
<comment type="similarity">
    <text evidence="9 10">Belongs to the TRAFAC class myosin-kinesin ATPase superfamily. Kinesin family.</text>
</comment>
<dbReference type="InterPro" id="IPR019821">
    <property type="entry name" value="Kinesin_motor_CS"/>
</dbReference>
<reference evidence="13" key="1">
    <citation type="journal article" date="2023" name="Mol. Biol. Evol.">
        <title>Third-Generation Sequencing Reveals the Adaptive Role of the Epigenome in Three Deep-Sea Polychaetes.</title>
        <authorList>
            <person name="Perez M."/>
            <person name="Aroh O."/>
            <person name="Sun Y."/>
            <person name="Lan Y."/>
            <person name="Juniper S.K."/>
            <person name="Young C.R."/>
            <person name="Angers B."/>
            <person name="Qian P.Y."/>
        </authorList>
    </citation>
    <scope>NUCLEOTIDE SEQUENCE</scope>
    <source>
        <strain evidence="13">R07B-5</strain>
    </source>
</reference>
<evidence type="ECO:0000256" key="1">
    <source>
        <dbReference type="ARBA" id="ARBA00004245"/>
    </source>
</evidence>
<dbReference type="Gene3D" id="2.60.200.20">
    <property type="match status" value="1"/>
</dbReference>
<evidence type="ECO:0000256" key="6">
    <source>
        <dbReference type="ARBA" id="ARBA00023054"/>
    </source>
</evidence>
<dbReference type="SUPFAM" id="SSF49879">
    <property type="entry name" value="SMAD/FHA domain"/>
    <property type="match status" value="1"/>
</dbReference>
<dbReference type="GO" id="GO:0005737">
    <property type="term" value="C:cytoplasm"/>
    <property type="evidence" value="ECO:0007669"/>
    <property type="project" value="UniProtKB-ARBA"/>
</dbReference>
<keyword evidence="8" id="KW-0206">Cytoskeleton</keyword>
<evidence type="ECO:0000256" key="3">
    <source>
        <dbReference type="ARBA" id="ARBA00022553"/>
    </source>
</evidence>
<dbReference type="PROSITE" id="PS00411">
    <property type="entry name" value="KINESIN_MOTOR_1"/>
    <property type="match status" value="1"/>
</dbReference>
<evidence type="ECO:0000259" key="12">
    <source>
        <dbReference type="PROSITE" id="PS50067"/>
    </source>
</evidence>
<evidence type="ECO:0000256" key="11">
    <source>
        <dbReference type="SAM" id="Coils"/>
    </source>
</evidence>